<dbReference type="InterPro" id="IPR002044">
    <property type="entry name" value="CBM20"/>
</dbReference>
<sequence length="149" mass="16941">MQRWWFLEENGDAKGSSERQESSAKKTKPPKPAGDRRHTFRVLVTYDLLKDETVAITGSCEALGNWDPEQCVQLHREPDETSKLWTLETDLPRDVAITYRYLICSVDPTTENVHVRRFETHIVPRQVPVFAGDEVESENGQSGSNEGPV</sequence>
<evidence type="ECO:0000259" key="2">
    <source>
        <dbReference type="PROSITE" id="PS51166"/>
    </source>
</evidence>
<dbReference type="PROSITE" id="PS51166">
    <property type="entry name" value="CBM20"/>
    <property type="match status" value="1"/>
</dbReference>
<feature type="region of interest" description="Disordered" evidence="1">
    <location>
        <begin position="1"/>
        <end position="36"/>
    </location>
</feature>
<dbReference type="Gene3D" id="2.60.40.10">
    <property type="entry name" value="Immunoglobulins"/>
    <property type="match status" value="1"/>
</dbReference>
<evidence type="ECO:0000313" key="3">
    <source>
        <dbReference type="EMBL" id="JAA98691.1"/>
    </source>
</evidence>
<feature type="compositionally biased region" description="Basic and acidic residues" evidence="1">
    <location>
        <begin position="11"/>
        <end position="24"/>
    </location>
</feature>
<dbReference type="InterPro" id="IPR013784">
    <property type="entry name" value="Carb-bd-like_fold"/>
</dbReference>
<proteinExistence type="evidence at transcript level"/>
<dbReference type="InterPro" id="IPR013783">
    <property type="entry name" value="Ig-like_fold"/>
</dbReference>
<dbReference type="Pfam" id="PF00686">
    <property type="entry name" value="CBM_20"/>
    <property type="match status" value="1"/>
</dbReference>
<reference evidence="3" key="1">
    <citation type="submission" date="2013-07" db="EMBL/GenBank/DDBJ databases">
        <title>Transcriptome sequencing and developmental regulation of gene expression in Anopheles aquasalis.</title>
        <authorList>
            <consortium name="Brazilian Malaria Network (MCT/CNPq/MS/SCTIE/DECIT/PRONEX 555648/2009-5) and Research Network on Bioactive Molecules from Arthropod Vectors (NAP-MOBIARVE"/>
            <consortium name="University of Sao Paulo)"/>
            <person name="Marinotti O."/>
            <person name="Ribeiro J.M.C."/>
            <person name="Costa-da-Silva A.L."/>
            <person name="Silva M.C.P."/>
            <person name="Lopes A.R."/>
            <person name="Barros M.S."/>
            <person name="Sa-Nunes A."/>
            <person name="Konjin B.B."/>
            <person name="Carvalho E."/>
            <person name="Suesdek L."/>
            <person name="Silva-Neto M.A.C."/>
            <person name="Capurro M.L."/>
        </authorList>
    </citation>
    <scope>NUCLEOTIDE SEQUENCE</scope>
    <source>
        <tissue evidence="3">Whole body</tissue>
    </source>
</reference>
<dbReference type="GO" id="GO:2001070">
    <property type="term" value="F:starch binding"/>
    <property type="evidence" value="ECO:0007669"/>
    <property type="project" value="InterPro"/>
</dbReference>
<feature type="domain" description="CBM20" evidence="2">
    <location>
        <begin position="30"/>
        <end position="142"/>
    </location>
</feature>
<dbReference type="VEuPathDB" id="VectorBase:AAQUA_001288"/>
<organism evidence="3">
    <name type="scientific">Anopheles aquasalis</name>
    <name type="common">Malaria mosquito</name>
    <dbReference type="NCBI Taxonomy" id="42839"/>
    <lineage>
        <taxon>Eukaryota</taxon>
        <taxon>Metazoa</taxon>
        <taxon>Ecdysozoa</taxon>
        <taxon>Arthropoda</taxon>
        <taxon>Hexapoda</taxon>
        <taxon>Insecta</taxon>
        <taxon>Pterygota</taxon>
        <taxon>Neoptera</taxon>
        <taxon>Endopterygota</taxon>
        <taxon>Diptera</taxon>
        <taxon>Nematocera</taxon>
        <taxon>Culicoidea</taxon>
        <taxon>Culicidae</taxon>
        <taxon>Anophelinae</taxon>
        <taxon>Anopheles</taxon>
    </lineage>
</organism>
<dbReference type="SUPFAM" id="SSF49452">
    <property type="entry name" value="Starch-binding domain-like"/>
    <property type="match status" value="1"/>
</dbReference>
<dbReference type="EMBL" id="GAMD01002899">
    <property type="protein sequence ID" value="JAA98691.1"/>
    <property type="molecule type" value="mRNA"/>
</dbReference>
<protein>
    <submittedName>
        <fullName evidence="3">Putative glycerol metabolic process</fullName>
    </submittedName>
</protein>
<evidence type="ECO:0000256" key="1">
    <source>
        <dbReference type="SAM" id="MobiDB-lite"/>
    </source>
</evidence>
<dbReference type="AlphaFoldDB" id="T1DPZ4"/>
<dbReference type="SMART" id="SM01065">
    <property type="entry name" value="CBM_2"/>
    <property type="match status" value="1"/>
</dbReference>
<name>T1DPZ4_ANOAQ</name>
<accession>T1DPZ4</accession>